<dbReference type="Gene3D" id="3.40.50.2300">
    <property type="match status" value="1"/>
</dbReference>
<dbReference type="GO" id="GO:0000160">
    <property type="term" value="P:phosphorelay signal transduction system"/>
    <property type="evidence" value="ECO:0007669"/>
    <property type="project" value="InterPro"/>
</dbReference>
<evidence type="ECO:0000259" key="2">
    <source>
        <dbReference type="PROSITE" id="PS50110"/>
    </source>
</evidence>
<gene>
    <name evidence="3" type="ORF">GCM10011534_34150</name>
</gene>
<dbReference type="SUPFAM" id="SSF52172">
    <property type="entry name" value="CheY-like"/>
    <property type="match status" value="1"/>
</dbReference>
<sequence>MRRASRSQATLDIILVEDDDADAKAVHRALEKSQVAKPAARLTDGVEALAYLRGETGTPPSHYVLLVDLNMPRMNGLELLAEIRRDSRLHGAVAFLLTTSADFGDIAAAYEQNVAGYIVKENAGTGFADLVGTLDHYRRLVELPRIEVRH</sequence>
<dbReference type="InterPro" id="IPR052893">
    <property type="entry name" value="TCS_response_regulator"/>
</dbReference>
<dbReference type="PANTHER" id="PTHR44520:SF2">
    <property type="entry name" value="RESPONSE REGULATOR RCP1"/>
    <property type="match status" value="1"/>
</dbReference>
<dbReference type="CDD" id="cd17557">
    <property type="entry name" value="REC_Rcp-like"/>
    <property type="match status" value="1"/>
</dbReference>
<proteinExistence type="predicted"/>
<feature type="modified residue" description="4-aspartylphosphate" evidence="1">
    <location>
        <position position="68"/>
    </location>
</feature>
<dbReference type="SMART" id="SM00448">
    <property type="entry name" value="REC"/>
    <property type="match status" value="1"/>
</dbReference>
<reference evidence="3" key="1">
    <citation type="journal article" date="2014" name="Int. J. Syst. Evol. Microbiol.">
        <title>Complete genome sequence of Corynebacterium casei LMG S-19264T (=DSM 44701T), isolated from a smear-ripened cheese.</title>
        <authorList>
            <consortium name="US DOE Joint Genome Institute (JGI-PGF)"/>
            <person name="Walter F."/>
            <person name="Albersmeier A."/>
            <person name="Kalinowski J."/>
            <person name="Ruckert C."/>
        </authorList>
    </citation>
    <scope>NUCLEOTIDE SEQUENCE</scope>
    <source>
        <strain evidence="3">CGMCC 1.6293</strain>
    </source>
</reference>
<dbReference type="PROSITE" id="PS50110">
    <property type="entry name" value="RESPONSE_REGULATORY"/>
    <property type="match status" value="1"/>
</dbReference>
<dbReference type="Proteomes" id="UP000649829">
    <property type="component" value="Unassembled WGS sequence"/>
</dbReference>
<evidence type="ECO:0000313" key="3">
    <source>
        <dbReference type="EMBL" id="GGM09291.1"/>
    </source>
</evidence>
<dbReference type="RefSeq" id="WP_036539140.1">
    <property type="nucleotide sequence ID" value="NZ_BMLF01000002.1"/>
</dbReference>
<name>A0A917WJA9_9RHOB</name>
<dbReference type="Pfam" id="PF00072">
    <property type="entry name" value="Response_reg"/>
    <property type="match status" value="1"/>
</dbReference>
<dbReference type="InterPro" id="IPR011006">
    <property type="entry name" value="CheY-like_superfamily"/>
</dbReference>
<reference evidence="3" key="2">
    <citation type="submission" date="2020-09" db="EMBL/GenBank/DDBJ databases">
        <authorList>
            <person name="Sun Q."/>
            <person name="Zhou Y."/>
        </authorList>
    </citation>
    <scope>NUCLEOTIDE SEQUENCE</scope>
    <source>
        <strain evidence="3">CGMCC 1.6293</strain>
    </source>
</reference>
<protein>
    <submittedName>
        <fullName evidence="3">Response regulator</fullName>
    </submittedName>
</protein>
<comment type="caution">
    <text evidence="3">The sequence shown here is derived from an EMBL/GenBank/DDBJ whole genome shotgun (WGS) entry which is preliminary data.</text>
</comment>
<keyword evidence="1" id="KW-0597">Phosphoprotein</keyword>
<dbReference type="EMBL" id="BMLF01000002">
    <property type="protein sequence ID" value="GGM09291.1"/>
    <property type="molecule type" value="Genomic_DNA"/>
</dbReference>
<keyword evidence="4" id="KW-1185">Reference proteome</keyword>
<dbReference type="AlphaFoldDB" id="A0A917WJA9"/>
<dbReference type="PANTHER" id="PTHR44520">
    <property type="entry name" value="RESPONSE REGULATOR RCP1-RELATED"/>
    <property type="match status" value="1"/>
</dbReference>
<feature type="domain" description="Response regulatory" evidence="2">
    <location>
        <begin position="12"/>
        <end position="135"/>
    </location>
</feature>
<evidence type="ECO:0000313" key="4">
    <source>
        <dbReference type="Proteomes" id="UP000649829"/>
    </source>
</evidence>
<organism evidence="3 4">
    <name type="scientific">Pseudooceanicola nanhaiensis</name>
    <dbReference type="NCBI Taxonomy" id="375761"/>
    <lineage>
        <taxon>Bacteria</taxon>
        <taxon>Pseudomonadati</taxon>
        <taxon>Pseudomonadota</taxon>
        <taxon>Alphaproteobacteria</taxon>
        <taxon>Rhodobacterales</taxon>
        <taxon>Paracoccaceae</taxon>
        <taxon>Pseudooceanicola</taxon>
    </lineage>
</organism>
<evidence type="ECO:0000256" key="1">
    <source>
        <dbReference type="PROSITE-ProRule" id="PRU00169"/>
    </source>
</evidence>
<accession>A0A917WJA9</accession>
<dbReference type="InterPro" id="IPR001789">
    <property type="entry name" value="Sig_transdc_resp-reg_receiver"/>
</dbReference>